<dbReference type="Proteomes" id="UP000077868">
    <property type="component" value="Chromosome"/>
</dbReference>
<gene>
    <name evidence="5" type="primary">ubiG</name>
    <name evidence="5" type="ORF">I601_2718</name>
</gene>
<feature type="domain" description="Methyltransferase type 12" evidence="4">
    <location>
        <begin position="41"/>
        <end position="136"/>
    </location>
</feature>
<dbReference type="KEGG" id="ndk:I601_2718"/>
<accession>A0A1A9GLI6</accession>
<dbReference type="SUPFAM" id="SSF53335">
    <property type="entry name" value="S-adenosyl-L-methionine-dependent methyltransferases"/>
    <property type="match status" value="1"/>
</dbReference>
<evidence type="ECO:0000256" key="2">
    <source>
        <dbReference type="ARBA" id="ARBA00022679"/>
    </source>
</evidence>
<proteinExistence type="predicted"/>
<dbReference type="RefSeq" id="WP_068110593.1">
    <property type="nucleotide sequence ID" value="NZ_CP015079.1"/>
</dbReference>
<dbReference type="InterPro" id="IPR029063">
    <property type="entry name" value="SAM-dependent_MTases_sf"/>
</dbReference>
<dbReference type="PANTHER" id="PTHR43464:SF19">
    <property type="entry name" value="UBIQUINONE BIOSYNTHESIS O-METHYLTRANSFERASE, MITOCHONDRIAL"/>
    <property type="match status" value="1"/>
</dbReference>
<dbReference type="GO" id="GO:0102208">
    <property type="term" value="F:2-polyprenyl-6-hydroxyphenol methylase activity"/>
    <property type="evidence" value="ECO:0007669"/>
    <property type="project" value="UniProtKB-EC"/>
</dbReference>
<name>A0A1A9GLI6_9ACTN</name>
<dbReference type="Gene3D" id="3.40.50.150">
    <property type="entry name" value="Vaccinia Virus protein VP39"/>
    <property type="match status" value="1"/>
</dbReference>
<keyword evidence="3" id="KW-0949">S-adenosyl-L-methionine</keyword>
<dbReference type="Pfam" id="PF08242">
    <property type="entry name" value="Methyltransf_12"/>
    <property type="match status" value="1"/>
</dbReference>
<keyword evidence="2 5" id="KW-0808">Transferase</keyword>
<keyword evidence="5" id="KW-0830">Ubiquinone</keyword>
<dbReference type="STRING" id="1300347.I601_2718"/>
<evidence type="ECO:0000256" key="1">
    <source>
        <dbReference type="ARBA" id="ARBA00022603"/>
    </source>
</evidence>
<dbReference type="EC" id="2.1.1.222" evidence="5"/>
<dbReference type="CDD" id="cd02440">
    <property type="entry name" value="AdoMet_MTases"/>
    <property type="match status" value="1"/>
</dbReference>
<dbReference type="AlphaFoldDB" id="A0A1A9GLI6"/>
<reference evidence="5" key="1">
    <citation type="submission" date="2016-03" db="EMBL/GenBank/DDBJ databases">
        <title>Complete genome sequence of a soil Actinobacterium, Nocardioides dokdonensis FR1436.</title>
        <authorList>
            <person name="Kwon S.-K."/>
            <person name="Kim K."/>
            <person name="Kim J.F."/>
        </authorList>
    </citation>
    <scope>NUCLEOTIDE SEQUENCE [LARGE SCALE GENOMIC DNA]</scope>
    <source>
        <strain evidence="5">FR1436</strain>
    </source>
</reference>
<dbReference type="OrthoDB" id="3366024at2"/>
<keyword evidence="1 5" id="KW-0489">Methyltransferase</keyword>
<keyword evidence="6" id="KW-1185">Reference proteome</keyword>
<dbReference type="PATRIC" id="fig|1300347.3.peg.2712"/>
<dbReference type="GO" id="GO:0032259">
    <property type="term" value="P:methylation"/>
    <property type="evidence" value="ECO:0007669"/>
    <property type="project" value="UniProtKB-KW"/>
</dbReference>
<sequence length="248" mass="25837">MRPSERPERPSERRAAARTAVVWDALRPVLEQPGAAPLDVLDIGGGTGGFAVRVAELGHRVTVVDPSPDALASLGRRARECGVEVTGVQGEVSTLLDVAGADSADVVLCHGVLEHVGDPASALGVLREAVRPGGTLSLLVAQRHAAVLARAMAGHFGQARALLDPVDPTVDPGRAGHRYTSDELVALLAAADLHIEQVHGVRVFADLVPAALLDLEPGATAALVELEQAVSTRPEYLPLATQLHVLAR</sequence>
<dbReference type="PANTHER" id="PTHR43464">
    <property type="entry name" value="METHYLTRANSFERASE"/>
    <property type="match status" value="1"/>
</dbReference>
<protein>
    <submittedName>
        <fullName evidence="5">Ubiquinone biosynthesis O-methyltransferase</fullName>
        <ecNumber evidence="5">2.1.1.222</ecNumber>
    </submittedName>
</protein>
<dbReference type="InterPro" id="IPR013217">
    <property type="entry name" value="Methyltransf_12"/>
</dbReference>
<evidence type="ECO:0000313" key="5">
    <source>
        <dbReference type="EMBL" id="ANH39134.1"/>
    </source>
</evidence>
<evidence type="ECO:0000259" key="4">
    <source>
        <dbReference type="Pfam" id="PF08242"/>
    </source>
</evidence>
<evidence type="ECO:0000313" key="6">
    <source>
        <dbReference type="Proteomes" id="UP000077868"/>
    </source>
</evidence>
<dbReference type="EMBL" id="CP015079">
    <property type="protein sequence ID" value="ANH39134.1"/>
    <property type="molecule type" value="Genomic_DNA"/>
</dbReference>
<organism evidence="5 6">
    <name type="scientific">Nocardioides dokdonensis FR1436</name>
    <dbReference type="NCBI Taxonomy" id="1300347"/>
    <lineage>
        <taxon>Bacteria</taxon>
        <taxon>Bacillati</taxon>
        <taxon>Actinomycetota</taxon>
        <taxon>Actinomycetes</taxon>
        <taxon>Propionibacteriales</taxon>
        <taxon>Nocardioidaceae</taxon>
        <taxon>Nocardioides</taxon>
    </lineage>
</organism>
<evidence type="ECO:0000256" key="3">
    <source>
        <dbReference type="ARBA" id="ARBA00022691"/>
    </source>
</evidence>